<feature type="transmembrane region" description="Helical" evidence="1">
    <location>
        <begin position="70"/>
        <end position="91"/>
    </location>
</feature>
<dbReference type="EMBL" id="PVUE01000003">
    <property type="protein sequence ID" value="PRZ42978.1"/>
    <property type="molecule type" value="Genomic_DNA"/>
</dbReference>
<reference evidence="3 4" key="1">
    <citation type="submission" date="2018-03" db="EMBL/GenBank/DDBJ databases">
        <title>Genomic Encyclopedia of Archaeal and Bacterial Type Strains, Phase II (KMG-II): from individual species to whole genera.</title>
        <authorList>
            <person name="Goeker M."/>
        </authorList>
    </citation>
    <scope>NUCLEOTIDE SEQUENCE [LARGE SCALE GENOMIC DNA]</scope>
    <source>
        <strain evidence="3 4">DSM 100065</strain>
    </source>
</reference>
<name>A0A2T1A3U6_9ACTN</name>
<evidence type="ECO:0000256" key="1">
    <source>
        <dbReference type="SAM" id="Phobius"/>
    </source>
</evidence>
<keyword evidence="3" id="KW-0645">Protease</keyword>
<feature type="transmembrane region" description="Helical" evidence="1">
    <location>
        <begin position="234"/>
        <end position="255"/>
    </location>
</feature>
<feature type="transmembrane region" description="Helical" evidence="1">
    <location>
        <begin position="112"/>
        <end position="136"/>
    </location>
</feature>
<dbReference type="Proteomes" id="UP000237752">
    <property type="component" value="Unassembled WGS sequence"/>
</dbReference>
<comment type="caution">
    <text evidence="3">The sequence shown here is derived from an EMBL/GenBank/DDBJ whole genome shotgun (WGS) entry which is preliminary data.</text>
</comment>
<keyword evidence="1" id="KW-1133">Transmembrane helix</keyword>
<gene>
    <name evidence="3" type="ORF">CLV47_10329</name>
</gene>
<dbReference type="InterPro" id="IPR003675">
    <property type="entry name" value="Rce1/LyrA-like_dom"/>
</dbReference>
<dbReference type="GO" id="GO:0006508">
    <property type="term" value="P:proteolysis"/>
    <property type="evidence" value="ECO:0007669"/>
    <property type="project" value="UniProtKB-KW"/>
</dbReference>
<feature type="transmembrane region" description="Helical" evidence="1">
    <location>
        <begin position="207"/>
        <end position="228"/>
    </location>
</feature>
<protein>
    <submittedName>
        <fullName evidence="3">CAAX prenyl protease-like protein</fullName>
    </submittedName>
</protein>
<dbReference type="GO" id="GO:0080120">
    <property type="term" value="P:CAAX-box protein maturation"/>
    <property type="evidence" value="ECO:0007669"/>
    <property type="project" value="UniProtKB-ARBA"/>
</dbReference>
<dbReference type="GO" id="GO:0004175">
    <property type="term" value="F:endopeptidase activity"/>
    <property type="evidence" value="ECO:0007669"/>
    <property type="project" value="UniProtKB-ARBA"/>
</dbReference>
<evidence type="ECO:0000313" key="4">
    <source>
        <dbReference type="Proteomes" id="UP000237752"/>
    </source>
</evidence>
<keyword evidence="1" id="KW-0812">Transmembrane</keyword>
<sequence>MLSVSDPELMPTLDRPRIRREVWIVLGLSLGQSALYSIVAIIGRLTAPTKLSSQTATLNSSQSTQSLLDLTYQLMGIFFALMPVLLALYLLSGPGHSAMRLLGFDWRGRRTAGADVLQGVVLAALIGIPGLAFYYLAVALNINATVVPTALNTHWWTLPILILAAIQNAVLEEVVVVGYLFTRLRQLGASRWAMYAASSLLRGSYHLYQGFGGFLGNIVMGLVFCFWYERRGRVMPLVVAHSILDIAAFVGYALFKDLLT</sequence>
<keyword evidence="1" id="KW-0472">Membrane</keyword>
<accession>A0A2T1A3U6</accession>
<evidence type="ECO:0000259" key="2">
    <source>
        <dbReference type="Pfam" id="PF02517"/>
    </source>
</evidence>
<organism evidence="3 4">
    <name type="scientific">Antricoccus suffuscus</name>
    <dbReference type="NCBI Taxonomy" id="1629062"/>
    <lineage>
        <taxon>Bacteria</taxon>
        <taxon>Bacillati</taxon>
        <taxon>Actinomycetota</taxon>
        <taxon>Actinomycetes</taxon>
        <taxon>Geodermatophilales</taxon>
        <taxon>Antricoccaceae</taxon>
        <taxon>Antricoccus</taxon>
    </lineage>
</organism>
<keyword evidence="4" id="KW-1185">Reference proteome</keyword>
<feature type="transmembrane region" description="Helical" evidence="1">
    <location>
        <begin position="21"/>
        <end position="43"/>
    </location>
</feature>
<evidence type="ECO:0000313" key="3">
    <source>
        <dbReference type="EMBL" id="PRZ42978.1"/>
    </source>
</evidence>
<keyword evidence="3" id="KW-0378">Hydrolase</keyword>
<dbReference type="Pfam" id="PF02517">
    <property type="entry name" value="Rce1-like"/>
    <property type="match status" value="1"/>
</dbReference>
<proteinExistence type="predicted"/>
<feature type="domain" description="CAAX prenyl protease 2/Lysostaphin resistance protein A-like" evidence="2">
    <location>
        <begin position="155"/>
        <end position="246"/>
    </location>
</feature>
<dbReference type="AlphaFoldDB" id="A0A2T1A3U6"/>